<comment type="subcellular location">
    <subcellularLocation>
        <location evidence="2">Cytoplasm</location>
    </subcellularLocation>
</comment>
<name>A0ABU9D7B6_9PROT</name>
<dbReference type="PANTHER" id="PTHR42930:SF3">
    <property type="entry name" value="PHOSPHATE-SPECIFIC TRANSPORT SYSTEM ACCESSORY PROTEIN PHOU"/>
    <property type="match status" value="1"/>
</dbReference>
<evidence type="ECO:0000256" key="2">
    <source>
        <dbReference type="PIRNR" id="PIRNR003107"/>
    </source>
</evidence>
<evidence type="ECO:0000259" key="3">
    <source>
        <dbReference type="Pfam" id="PF01895"/>
    </source>
</evidence>
<dbReference type="SUPFAM" id="SSF109755">
    <property type="entry name" value="PhoU-like"/>
    <property type="match status" value="1"/>
</dbReference>
<comment type="function">
    <text evidence="2">Plays a role in the regulation of phosphate uptake.</text>
</comment>
<dbReference type="NCBIfam" id="TIGR02135">
    <property type="entry name" value="phoU_full"/>
    <property type="match status" value="1"/>
</dbReference>
<keyword evidence="2" id="KW-0592">Phosphate transport</keyword>
<dbReference type="PIRSF" id="PIRSF003107">
    <property type="entry name" value="PhoU"/>
    <property type="match status" value="1"/>
</dbReference>
<evidence type="ECO:0000313" key="4">
    <source>
        <dbReference type="EMBL" id="MEK8088593.1"/>
    </source>
</evidence>
<comment type="caution">
    <text evidence="4">The sequence shown here is derived from an EMBL/GenBank/DDBJ whole genome shotgun (WGS) entry which is preliminary data.</text>
</comment>
<keyword evidence="2" id="KW-0813">Transport</keyword>
<evidence type="ECO:0000256" key="1">
    <source>
        <dbReference type="ARBA" id="ARBA00008107"/>
    </source>
</evidence>
<reference evidence="4 5" key="1">
    <citation type="submission" date="2024-04" db="EMBL/GenBank/DDBJ databases">
        <authorList>
            <person name="Abashina T."/>
            <person name="Shaikin A."/>
        </authorList>
    </citation>
    <scope>NUCLEOTIDE SEQUENCE [LARGE SCALE GENOMIC DNA]</scope>
    <source>
        <strain evidence="4 5">AAFK</strain>
    </source>
</reference>
<dbReference type="Pfam" id="PF01895">
    <property type="entry name" value="PhoU"/>
    <property type="match status" value="2"/>
</dbReference>
<dbReference type="InterPro" id="IPR038078">
    <property type="entry name" value="PhoU-like_sf"/>
</dbReference>
<comment type="similarity">
    <text evidence="1 2">Belongs to the PhoU family.</text>
</comment>
<gene>
    <name evidence="4" type="primary">phoU</name>
    <name evidence="4" type="ORF">WOB96_02335</name>
</gene>
<feature type="domain" description="PhoU" evidence="3">
    <location>
        <begin position="134"/>
        <end position="216"/>
    </location>
</feature>
<dbReference type="PANTHER" id="PTHR42930">
    <property type="entry name" value="PHOSPHATE-SPECIFIC TRANSPORT SYSTEM ACCESSORY PROTEIN PHOU"/>
    <property type="match status" value="1"/>
</dbReference>
<dbReference type="InterPro" id="IPR026022">
    <property type="entry name" value="PhoU_dom"/>
</dbReference>
<comment type="subunit">
    <text evidence="2">Homodimer.</text>
</comment>
<dbReference type="Gene3D" id="1.20.58.220">
    <property type="entry name" value="Phosphate transport system protein phou homolog 2, domain 2"/>
    <property type="match status" value="2"/>
</dbReference>
<dbReference type="Proteomes" id="UP001446205">
    <property type="component" value="Unassembled WGS sequence"/>
</dbReference>
<sequence>MPVSGSEHISHRFDQELAEIRRLILEMGGLVEEQITFAVKALTDNDLDLASEVMGRDHEVNALEVRIDEECTTLLARRQPIASDLRLIMAVIKTITDLERIGDEAEKIARMTLHLSEQSYSRMNSEIMRDVVVMGDLARNMVRGALDAFARLSVADAVEVAKLDDTLDSSFRAAMRHLVTYMMEDPRTISLAIDMLFVVKALERIGDHAKNMSEYVIYLVKGKDVRHVTLDRLTHEALDED</sequence>
<evidence type="ECO:0000313" key="5">
    <source>
        <dbReference type="Proteomes" id="UP001446205"/>
    </source>
</evidence>
<dbReference type="InterPro" id="IPR028366">
    <property type="entry name" value="PhoU"/>
</dbReference>
<dbReference type="RefSeq" id="WP_341369659.1">
    <property type="nucleotide sequence ID" value="NZ_JBBPCO010000002.1"/>
</dbReference>
<protein>
    <recommendedName>
        <fullName evidence="2">Phosphate-specific transport system accessory protein PhoU</fullName>
    </recommendedName>
</protein>
<feature type="domain" description="PhoU" evidence="3">
    <location>
        <begin position="24"/>
        <end position="111"/>
    </location>
</feature>
<dbReference type="EMBL" id="JBBPCO010000002">
    <property type="protein sequence ID" value="MEK8088593.1"/>
    <property type="molecule type" value="Genomic_DNA"/>
</dbReference>
<proteinExistence type="inferred from homology"/>
<organism evidence="4 5">
    <name type="scientific">Thermithiobacillus plumbiphilus</name>
    <dbReference type="NCBI Taxonomy" id="1729899"/>
    <lineage>
        <taxon>Bacteria</taxon>
        <taxon>Pseudomonadati</taxon>
        <taxon>Pseudomonadota</taxon>
        <taxon>Acidithiobacillia</taxon>
        <taxon>Acidithiobacillales</taxon>
        <taxon>Thermithiobacillaceae</taxon>
        <taxon>Thermithiobacillus</taxon>
    </lineage>
</organism>
<accession>A0ABU9D7B6</accession>
<keyword evidence="5" id="KW-1185">Reference proteome</keyword>
<keyword evidence="2" id="KW-0963">Cytoplasm</keyword>